<dbReference type="Proteomes" id="UP000011083">
    <property type="component" value="Unassembled WGS sequence"/>
</dbReference>
<protein>
    <submittedName>
        <fullName evidence="3">Uncharacterized protein</fullName>
    </submittedName>
</protein>
<name>L8GU92_ACACF</name>
<evidence type="ECO:0000313" key="3">
    <source>
        <dbReference type="EMBL" id="ELR16754.1"/>
    </source>
</evidence>
<accession>L8GU92</accession>
<dbReference type="GeneID" id="14917553"/>
<keyword evidence="1" id="KW-0175">Coiled coil</keyword>
<organism evidence="3 4">
    <name type="scientific">Acanthamoeba castellanii (strain ATCC 30010 / Neff)</name>
    <dbReference type="NCBI Taxonomy" id="1257118"/>
    <lineage>
        <taxon>Eukaryota</taxon>
        <taxon>Amoebozoa</taxon>
        <taxon>Discosea</taxon>
        <taxon>Longamoebia</taxon>
        <taxon>Centramoebida</taxon>
        <taxon>Acanthamoebidae</taxon>
        <taxon>Acanthamoeba</taxon>
    </lineage>
</organism>
<evidence type="ECO:0000313" key="4">
    <source>
        <dbReference type="Proteomes" id="UP000011083"/>
    </source>
</evidence>
<sequence>MAAVVVSAPLQILVRERGGDDVLFQSNLAPHLSLVHLKEVNADGEAAKEESVETLRERVSILEEENQRLIGIIKDKNKIINDMFNREVELNEAAEQRSAAAAGTTKKGGGKVSSLLLATTPASRNTVKAKADKDQPATKLNGAVADEDRLVGRLDEGGI</sequence>
<keyword evidence="4" id="KW-1185">Reference proteome</keyword>
<evidence type="ECO:0000256" key="1">
    <source>
        <dbReference type="SAM" id="Coils"/>
    </source>
</evidence>
<dbReference type="AlphaFoldDB" id="L8GU92"/>
<dbReference type="KEGG" id="acan:ACA1_382120"/>
<feature type="region of interest" description="Disordered" evidence="2">
    <location>
        <begin position="124"/>
        <end position="144"/>
    </location>
</feature>
<dbReference type="RefSeq" id="XP_004338767.1">
    <property type="nucleotide sequence ID" value="XM_004338719.1"/>
</dbReference>
<proteinExistence type="predicted"/>
<evidence type="ECO:0000256" key="2">
    <source>
        <dbReference type="SAM" id="MobiDB-lite"/>
    </source>
</evidence>
<feature type="coiled-coil region" evidence="1">
    <location>
        <begin position="45"/>
        <end position="72"/>
    </location>
</feature>
<dbReference type="EMBL" id="KB007982">
    <property type="protein sequence ID" value="ELR16754.1"/>
    <property type="molecule type" value="Genomic_DNA"/>
</dbReference>
<reference evidence="3 4" key="1">
    <citation type="journal article" date="2013" name="Genome Biol.">
        <title>Genome of Acanthamoeba castellanii highlights extensive lateral gene transfer and early evolution of tyrosine kinase signaling.</title>
        <authorList>
            <person name="Clarke M."/>
            <person name="Lohan A.J."/>
            <person name="Liu B."/>
            <person name="Lagkouvardos I."/>
            <person name="Roy S."/>
            <person name="Zafar N."/>
            <person name="Bertelli C."/>
            <person name="Schilde C."/>
            <person name="Kianianmomeni A."/>
            <person name="Burglin T.R."/>
            <person name="Frech C."/>
            <person name="Turcotte B."/>
            <person name="Kopec K.O."/>
            <person name="Synnott J.M."/>
            <person name="Choo C."/>
            <person name="Paponov I."/>
            <person name="Finkler A."/>
            <person name="Soon Heng Tan C."/>
            <person name="Hutchins A.P."/>
            <person name="Weinmeier T."/>
            <person name="Rattei T."/>
            <person name="Chu J.S."/>
            <person name="Gimenez G."/>
            <person name="Irimia M."/>
            <person name="Rigden D.J."/>
            <person name="Fitzpatrick D.A."/>
            <person name="Lorenzo-Morales J."/>
            <person name="Bateman A."/>
            <person name="Chiu C.H."/>
            <person name="Tang P."/>
            <person name="Hegemann P."/>
            <person name="Fromm H."/>
            <person name="Raoult D."/>
            <person name="Greub G."/>
            <person name="Miranda-Saavedra D."/>
            <person name="Chen N."/>
            <person name="Nash P."/>
            <person name="Ginger M.L."/>
            <person name="Horn M."/>
            <person name="Schaap P."/>
            <person name="Caler L."/>
            <person name="Loftus B."/>
        </authorList>
    </citation>
    <scope>NUCLEOTIDE SEQUENCE [LARGE SCALE GENOMIC DNA]</scope>
    <source>
        <strain evidence="3 4">Neff</strain>
    </source>
</reference>
<gene>
    <name evidence="3" type="ORF">ACA1_382120</name>
</gene>
<dbReference type="VEuPathDB" id="AmoebaDB:ACA1_382120"/>